<protein>
    <recommendedName>
        <fullName evidence="3">Sulfotransferase domain-containing protein</fullName>
    </recommendedName>
</protein>
<sequence length="199" mass="23097">MFIGGPVTKCLEIEKYSDTSQKQAVFFRNPFESIPSTVVKARIDWNRDFDDISELKNNIETSAREYLKAIKESKLNSSNLYIGKSEDMMYDPIGTIKDIALFFDFKIKENHGLTNEQVYEYIKHQMSNTEKTRVDRHGETVVETLMSKHDGHLPREKIAQRVLMDNLIQELDSDVVQECYNEYISIISTNAKEGQRWAS</sequence>
<dbReference type="EMBL" id="LJOW01000002">
    <property type="protein sequence ID" value="OBQ45534.1"/>
    <property type="molecule type" value="Genomic_DNA"/>
</dbReference>
<dbReference type="AlphaFoldDB" id="A0A1B7X848"/>
<comment type="caution">
    <text evidence="1">The sequence shown here is derived from an EMBL/GenBank/DDBJ whole genome shotgun (WGS) entry which is preliminary data.</text>
</comment>
<dbReference type="SUPFAM" id="SSF52540">
    <property type="entry name" value="P-loop containing nucleoside triphosphate hydrolases"/>
    <property type="match status" value="1"/>
</dbReference>
<reference evidence="1 2" key="1">
    <citation type="submission" date="2015-09" db="EMBL/GenBank/DDBJ databases">
        <title>Aphanizomenon flos-aquae WA102.</title>
        <authorList>
            <person name="Driscoll C."/>
        </authorList>
    </citation>
    <scope>NUCLEOTIDE SEQUENCE [LARGE SCALE GENOMIC DNA]</scope>
    <source>
        <strain evidence="1">WA102</strain>
    </source>
</reference>
<name>A0A1B7X848_APHFL</name>
<organism evidence="1 2">
    <name type="scientific">Aphanizomenon flos-aquae WA102</name>
    <dbReference type="NCBI Taxonomy" id="1710896"/>
    <lineage>
        <taxon>Bacteria</taxon>
        <taxon>Bacillati</taxon>
        <taxon>Cyanobacteriota</taxon>
        <taxon>Cyanophyceae</taxon>
        <taxon>Nostocales</taxon>
        <taxon>Aphanizomenonaceae</taxon>
        <taxon>Aphanizomenon</taxon>
    </lineage>
</organism>
<evidence type="ECO:0000313" key="1">
    <source>
        <dbReference type="EMBL" id="OBQ45534.1"/>
    </source>
</evidence>
<dbReference type="Proteomes" id="UP000092093">
    <property type="component" value="Unassembled WGS sequence"/>
</dbReference>
<gene>
    <name evidence="1" type="ORF">AN484_00740</name>
</gene>
<proteinExistence type="predicted"/>
<evidence type="ECO:0008006" key="3">
    <source>
        <dbReference type="Google" id="ProtNLM"/>
    </source>
</evidence>
<dbReference type="Gene3D" id="3.40.50.300">
    <property type="entry name" value="P-loop containing nucleotide triphosphate hydrolases"/>
    <property type="match status" value="1"/>
</dbReference>
<accession>A0A1B7X848</accession>
<evidence type="ECO:0000313" key="2">
    <source>
        <dbReference type="Proteomes" id="UP000092093"/>
    </source>
</evidence>
<dbReference type="InterPro" id="IPR027417">
    <property type="entry name" value="P-loop_NTPase"/>
</dbReference>